<feature type="compositionally biased region" description="Basic and acidic residues" evidence="1">
    <location>
        <begin position="133"/>
        <end position="154"/>
    </location>
</feature>
<evidence type="ECO:0000256" key="1">
    <source>
        <dbReference type="SAM" id="MobiDB-lite"/>
    </source>
</evidence>
<dbReference type="Proteomes" id="UP000314294">
    <property type="component" value="Unassembled WGS sequence"/>
</dbReference>
<name>A0A4Z2H5M5_9TELE</name>
<protein>
    <submittedName>
        <fullName evidence="2">Uncharacterized protein</fullName>
    </submittedName>
</protein>
<evidence type="ECO:0000313" key="3">
    <source>
        <dbReference type="Proteomes" id="UP000314294"/>
    </source>
</evidence>
<feature type="compositionally biased region" description="Acidic residues" evidence="1">
    <location>
        <begin position="221"/>
        <end position="235"/>
    </location>
</feature>
<dbReference type="EMBL" id="SRLO01000320">
    <property type="protein sequence ID" value="TNN61178.1"/>
    <property type="molecule type" value="Genomic_DNA"/>
</dbReference>
<organism evidence="2 3">
    <name type="scientific">Liparis tanakae</name>
    <name type="common">Tanaka's snailfish</name>
    <dbReference type="NCBI Taxonomy" id="230148"/>
    <lineage>
        <taxon>Eukaryota</taxon>
        <taxon>Metazoa</taxon>
        <taxon>Chordata</taxon>
        <taxon>Craniata</taxon>
        <taxon>Vertebrata</taxon>
        <taxon>Euteleostomi</taxon>
        <taxon>Actinopterygii</taxon>
        <taxon>Neopterygii</taxon>
        <taxon>Teleostei</taxon>
        <taxon>Neoteleostei</taxon>
        <taxon>Acanthomorphata</taxon>
        <taxon>Eupercaria</taxon>
        <taxon>Perciformes</taxon>
        <taxon>Cottioidei</taxon>
        <taxon>Cottales</taxon>
        <taxon>Liparidae</taxon>
        <taxon>Liparis</taxon>
    </lineage>
</organism>
<evidence type="ECO:0000313" key="2">
    <source>
        <dbReference type="EMBL" id="TNN61178.1"/>
    </source>
</evidence>
<feature type="region of interest" description="Disordered" evidence="1">
    <location>
        <begin position="105"/>
        <end position="257"/>
    </location>
</feature>
<reference evidence="2 3" key="1">
    <citation type="submission" date="2019-03" db="EMBL/GenBank/DDBJ databases">
        <title>First draft genome of Liparis tanakae, snailfish: a comprehensive survey of snailfish specific genes.</title>
        <authorList>
            <person name="Kim W."/>
            <person name="Song I."/>
            <person name="Jeong J.-H."/>
            <person name="Kim D."/>
            <person name="Kim S."/>
            <person name="Ryu S."/>
            <person name="Song J.Y."/>
            <person name="Lee S.K."/>
        </authorList>
    </citation>
    <scope>NUCLEOTIDE SEQUENCE [LARGE SCALE GENOMIC DNA]</scope>
    <source>
        <tissue evidence="2">Muscle</tissue>
    </source>
</reference>
<gene>
    <name evidence="2" type="ORF">EYF80_028563</name>
</gene>
<keyword evidence="3" id="KW-1185">Reference proteome</keyword>
<proteinExistence type="predicted"/>
<dbReference type="AlphaFoldDB" id="A0A4Z2H5M5"/>
<comment type="caution">
    <text evidence="2">The sequence shown here is derived from an EMBL/GenBank/DDBJ whole genome shotgun (WGS) entry which is preliminary data.</text>
</comment>
<sequence>MESPEQRTPLLLNPLCLQGNTGTVLDLNLMCELQPQLQGLGGSRASLHVLLRLLQRPADLKGGSSRRYLQQLLLCVSEAAELADGALPQLVQAFELPLGKVNPWRSPVPCAATKSTAGKTRSKNGDRGSISDGGEHCRPESRNDSKQREKEHARCSPMKGVRLRVRPLTGPRASLAHKSAARGLPLGHSRARTHQSADSTDMVDAPDEMPESLPLYTPPPNEDDGEDEDAGDEEEALRVRRMAPVALQWGRGPGSGV</sequence>
<accession>A0A4Z2H5M5</accession>